<protein>
    <submittedName>
        <fullName evidence="2">Uncharacterized protein</fullName>
    </submittedName>
</protein>
<accession>A0A5N3X7N9</accession>
<feature type="region of interest" description="Disordered" evidence="1">
    <location>
        <begin position="1"/>
        <end position="169"/>
    </location>
</feature>
<evidence type="ECO:0000256" key="1">
    <source>
        <dbReference type="SAM" id="MobiDB-lite"/>
    </source>
</evidence>
<dbReference type="AlphaFoldDB" id="A0A5N3X7N9"/>
<feature type="compositionally biased region" description="Gly residues" evidence="1">
    <location>
        <begin position="94"/>
        <end position="103"/>
    </location>
</feature>
<comment type="caution">
    <text evidence="2">The sequence shown here is derived from an EMBL/GenBank/DDBJ whole genome shotgun (WGS) entry which is preliminary data.</text>
</comment>
<organism evidence="2 3">
    <name type="scientific">Muntiacus reevesi</name>
    <name type="common">Reeves' muntjac</name>
    <name type="synonym">Cervus reevesi</name>
    <dbReference type="NCBI Taxonomy" id="9886"/>
    <lineage>
        <taxon>Eukaryota</taxon>
        <taxon>Metazoa</taxon>
        <taxon>Chordata</taxon>
        <taxon>Craniata</taxon>
        <taxon>Vertebrata</taxon>
        <taxon>Euteleostomi</taxon>
        <taxon>Mammalia</taxon>
        <taxon>Eutheria</taxon>
        <taxon>Laurasiatheria</taxon>
        <taxon>Artiodactyla</taxon>
        <taxon>Ruminantia</taxon>
        <taxon>Pecora</taxon>
        <taxon>Cervidae</taxon>
        <taxon>Muntiacinae</taxon>
        <taxon>Muntiacus</taxon>
    </lineage>
</organism>
<evidence type="ECO:0000313" key="2">
    <source>
        <dbReference type="EMBL" id="KAB0369735.1"/>
    </source>
</evidence>
<keyword evidence="3" id="KW-1185">Reference proteome</keyword>
<name>A0A5N3X7N9_MUNRE</name>
<evidence type="ECO:0000313" key="3">
    <source>
        <dbReference type="Proteomes" id="UP000326062"/>
    </source>
</evidence>
<proteinExistence type="predicted"/>
<dbReference type="EMBL" id="VCEB01000015">
    <property type="protein sequence ID" value="KAB0369735.1"/>
    <property type="molecule type" value="Genomic_DNA"/>
</dbReference>
<reference evidence="2 3" key="1">
    <citation type="submission" date="2019-06" db="EMBL/GenBank/DDBJ databases">
        <title>Discovery of a novel chromosome fission-fusion reversal in muntjac.</title>
        <authorList>
            <person name="Mudd A.B."/>
            <person name="Bredeson J.V."/>
            <person name="Baum R."/>
            <person name="Hockemeyer D."/>
            <person name="Rokhsar D.S."/>
        </authorList>
    </citation>
    <scope>NUCLEOTIDE SEQUENCE [LARGE SCALE GENOMIC DNA]</scope>
    <source>
        <strain evidence="2">UCam_UCB_Mr</strain>
        <tissue evidence="2">Fibroblast cell line</tissue>
    </source>
</reference>
<sequence>MGSQSSKVPRSDLTAQEAADASPSKADRQGNGHSTPKKGTEEAAGATGDAFEPAPPRQGAEAKGRRGTPMETAKKRKDFSFKKVACPQEKLEGGGRAGTGGDGSLQQGRHAQEGKAVATPQSQEHQAKGAEASATSKGGGTEEAGPEVTEPSTPLGPEGDRTPASEQNE</sequence>
<gene>
    <name evidence="2" type="ORF">FD755_018728</name>
</gene>
<dbReference type="Proteomes" id="UP000326062">
    <property type="component" value="Chromosome 13"/>
</dbReference>